<dbReference type="Pfam" id="PF00535">
    <property type="entry name" value="Glycos_transf_2"/>
    <property type="match status" value="1"/>
</dbReference>
<keyword evidence="3" id="KW-1185">Reference proteome</keyword>
<dbReference type="RefSeq" id="WP_145195131.1">
    <property type="nucleotide sequence ID" value="NZ_CP036267.1"/>
</dbReference>
<dbReference type="InterPro" id="IPR029044">
    <property type="entry name" value="Nucleotide-diphossugar_trans"/>
</dbReference>
<dbReference type="OrthoDB" id="9810303at2"/>
<dbReference type="Proteomes" id="UP000315724">
    <property type="component" value="Chromosome"/>
</dbReference>
<dbReference type="CDD" id="cd04179">
    <property type="entry name" value="DPM_DPG-synthase_like"/>
    <property type="match status" value="1"/>
</dbReference>
<keyword evidence="2" id="KW-0808">Transferase</keyword>
<dbReference type="PANTHER" id="PTHR48090">
    <property type="entry name" value="UNDECAPRENYL-PHOSPHATE 4-DEOXY-4-FORMAMIDO-L-ARABINOSE TRANSFERASE-RELATED"/>
    <property type="match status" value="1"/>
</dbReference>
<name>A0A517QGY3_9PLAN</name>
<dbReference type="InterPro" id="IPR050256">
    <property type="entry name" value="Glycosyltransferase_2"/>
</dbReference>
<dbReference type="InterPro" id="IPR001173">
    <property type="entry name" value="Glyco_trans_2-like"/>
</dbReference>
<feature type="domain" description="Glycosyltransferase 2-like" evidence="1">
    <location>
        <begin position="46"/>
        <end position="214"/>
    </location>
</feature>
<proteinExistence type="predicted"/>
<dbReference type="SUPFAM" id="SSF53448">
    <property type="entry name" value="Nucleotide-diphospho-sugar transferases"/>
    <property type="match status" value="1"/>
</dbReference>
<dbReference type="GO" id="GO:0047267">
    <property type="term" value="F:undecaprenyl-phosphate mannosyltransferase activity"/>
    <property type="evidence" value="ECO:0007669"/>
    <property type="project" value="UniProtKB-EC"/>
</dbReference>
<organism evidence="2 3">
    <name type="scientific">Thalassoglobus polymorphus</name>
    <dbReference type="NCBI Taxonomy" id="2527994"/>
    <lineage>
        <taxon>Bacteria</taxon>
        <taxon>Pseudomonadati</taxon>
        <taxon>Planctomycetota</taxon>
        <taxon>Planctomycetia</taxon>
        <taxon>Planctomycetales</taxon>
        <taxon>Planctomycetaceae</taxon>
        <taxon>Thalassoglobus</taxon>
    </lineage>
</organism>
<accession>A0A517QGY3</accession>
<reference evidence="2 3" key="1">
    <citation type="submission" date="2019-02" db="EMBL/GenBank/DDBJ databases">
        <title>Deep-cultivation of Planctomycetes and their phenomic and genomic characterization uncovers novel biology.</title>
        <authorList>
            <person name="Wiegand S."/>
            <person name="Jogler M."/>
            <person name="Boedeker C."/>
            <person name="Pinto D."/>
            <person name="Vollmers J."/>
            <person name="Rivas-Marin E."/>
            <person name="Kohn T."/>
            <person name="Peeters S.H."/>
            <person name="Heuer A."/>
            <person name="Rast P."/>
            <person name="Oberbeckmann S."/>
            <person name="Bunk B."/>
            <person name="Jeske O."/>
            <person name="Meyerdierks A."/>
            <person name="Storesund J.E."/>
            <person name="Kallscheuer N."/>
            <person name="Luecker S."/>
            <person name="Lage O.M."/>
            <person name="Pohl T."/>
            <person name="Merkel B.J."/>
            <person name="Hornburger P."/>
            <person name="Mueller R.-W."/>
            <person name="Bruemmer F."/>
            <person name="Labrenz M."/>
            <person name="Spormann A.M."/>
            <person name="Op den Camp H."/>
            <person name="Overmann J."/>
            <person name="Amann R."/>
            <person name="Jetten M.S.M."/>
            <person name="Mascher T."/>
            <person name="Medema M.H."/>
            <person name="Devos D.P."/>
            <person name="Kaster A.-K."/>
            <person name="Ovreas L."/>
            <person name="Rohde M."/>
            <person name="Galperin M.Y."/>
            <person name="Jogler C."/>
        </authorList>
    </citation>
    <scope>NUCLEOTIDE SEQUENCE [LARGE SCALE GENOMIC DNA]</scope>
    <source>
        <strain evidence="2 3">Mal48</strain>
    </source>
</reference>
<evidence type="ECO:0000313" key="2">
    <source>
        <dbReference type="EMBL" id="QDT30881.1"/>
    </source>
</evidence>
<keyword evidence="2" id="KW-0328">Glycosyltransferase</keyword>
<sequence>MDNQQNFHDDAPAYSLEWYNTLKNVLGEAGCRQLGIYALPDDYVLSVVIPIYNERNTLPDLLDKVREVPIRKEIVLIDDCSQDGTRELLQEYSERDWNDPLNSISVHFHDVNKGKGAAVTTGFSKATGDAVIIQDADLEYDPSEIPRLLQPIVDGRADVVFGSRFLGDQPHRVLYFWHYAGNKFLTLLSNCFTNLNLTDMETCYKVFNRETIQALWPKLQQQRFGIEPEMTAKVAKMGCRIFEMSVSYNGRTYEQGKKIGVRDGFNALYCIVRYGLF</sequence>
<dbReference type="KEGG" id="tpol:Mal48_01090"/>
<dbReference type="EC" id="2.4.1.54" evidence="2"/>
<dbReference type="PANTHER" id="PTHR48090:SF7">
    <property type="entry name" value="RFBJ PROTEIN"/>
    <property type="match status" value="1"/>
</dbReference>
<dbReference type="Gene3D" id="3.90.550.10">
    <property type="entry name" value="Spore Coat Polysaccharide Biosynthesis Protein SpsA, Chain A"/>
    <property type="match status" value="1"/>
</dbReference>
<dbReference type="EMBL" id="CP036267">
    <property type="protein sequence ID" value="QDT30881.1"/>
    <property type="molecule type" value="Genomic_DNA"/>
</dbReference>
<evidence type="ECO:0000313" key="3">
    <source>
        <dbReference type="Proteomes" id="UP000315724"/>
    </source>
</evidence>
<gene>
    <name evidence="2" type="ORF">Mal48_01090</name>
</gene>
<protein>
    <submittedName>
        <fullName evidence="2">Undecaprenyl-phosphate mannosyltransferase</fullName>
        <ecNumber evidence="2">2.4.1.54</ecNumber>
    </submittedName>
</protein>
<evidence type="ECO:0000259" key="1">
    <source>
        <dbReference type="Pfam" id="PF00535"/>
    </source>
</evidence>
<dbReference type="AlphaFoldDB" id="A0A517QGY3"/>